<evidence type="ECO:0000259" key="3">
    <source>
        <dbReference type="Pfam" id="PF07859"/>
    </source>
</evidence>
<name>A0ABR2XTE3_9PEZI</name>
<dbReference type="GO" id="GO:0016787">
    <property type="term" value="F:hydrolase activity"/>
    <property type="evidence" value="ECO:0007669"/>
    <property type="project" value="UniProtKB-KW"/>
</dbReference>
<accession>A0ABR2XTE3</accession>
<reference evidence="4 5" key="1">
    <citation type="submission" date="2024-02" db="EMBL/GenBank/DDBJ databases">
        <title>First draft genome assembly of two strains of Seiridium cardinale.</title>
        <authorList>
            <person name="Emiliani G."/>
            <person name="Scali E."/>
        </authorList>
    </citation>
    <scope>NUCLEOTIDE SEQUENCE [LARGE SCALE GENOMIC DNA]</scope>
    <source>
        <strain evidence="4 5">BM-138-000479</strain>
    </source>
</reference>
<dbReference type="Gene3D" id="3.40.50.1820">
    <property type="entry name" value="alpha/beta hydrolase"/>
    <property type="match status" value="1"/>
</dbReference>
<keyword evidence="5" id="KW-1185">Reference proteome</keyword>
<evidence type="ECO:0000313" key="4">
    <source>
        <dbReference type="EMBL" id="KAK9777079.1"/>
    </source>
</evidence>
<dbReference type="EMBL" id="JARVKM010000023">
    <property type="protein sequence ID" value="KAK9777079.1"/>
    <property type="molecule type" value="Genomic_DNA"/>
</dbReference>
<gene>
    <name evidence="4" type="ORF">SCAR479_06147</name>
</gene>
<evidence type="ECO:0000313" key="5">
    <source>
        <dbReference type="Proteomes" id="UP001465668"/>
    </source>
</evidence>
<dbReference type="InterPro" id="IPR001375">
    <property type="entry name" value="Peptidase_S9_cat"/>
</dbReference>
<keyword evidence="1 4" id="KW-0378">Hydrolase</keyword>
<protein>
    <submittedName>
        <fullName evidence="4">Alpha/Beta hydrolase protein</fullName>
    </submittedName>
</protein>
<dbReference type="Proteomes" id="UP001465668">
    <property type="component" value="Unassembled WGS sequence"/>
</dbReference>
<organism evidence="4 5">
    <name type="scientific">Seiridium cardinale</name>
    <dbReference type="NCBI Taxonomy" id="138064"/>
    <lineage>
        <taxon>Eukaryota</taxon>
        <taxon>Fungi</taxon>
        <taxon>Dikarya</taxon>
        <taxon>Ascomycota</taxon>
        <taxon>Pezizomycotina</taxon>
        <taxon>Sordariomycetes</taxon>
        <taxon>Xylariomycetidae</taxon>
        <taxon>Amphisphaeriales</taxon>
        <taxon>Sporocadaceae</taxon>
        <taxon>Seiridium</taxon>
    </lineage>
</organism>
<evidence type="ECO:0000256" key="1">
    <source>
        <dbReference type="ARBA" id="ARBA00022801"/>
    </source>
</evidence>
<dbReference type="InterPro" id="IPR029058">
    <property type="entry name" value="AB_hydrolase_fold"/>
</dbReference>
<sequence length="287" mass="32676">MIETKVDIQYQVQEVVNLLPSFDAFWETYKTVNGHQIGVHILVPKEKSTTRRPVLHKAVIVMPDYRLMPESQFNDIDEDWRDFWLWVENNLEKLPGLYLDASNVATVGESAGGYLAAQPVLRGFSKKAAVVMLQYPALSIQRDMDTWATAPADQIVPISVLDDYVAKMVPGKLLTRTPCGTRMDLVKASIQSKRLVDLSKYPQLDPNTSLEMAERIPPIFLFHGIDDSSVPVGKVQEWAEKLKRLHAEVPLHAVFPPGEHVLDKHQRLEEPWLKEPIAFVERYWPVA</sequence>
<dbReference type="PANTHER" id="PTHR48081:SF3">
    <property type="entry name" value="ALPHA_BETA HYDROLASE FOLD-3 DOMAIN-CONTAINING PROTEIN"/>
    <property type="match status" value="1"/>
</dbReference>
<dbReference type="PANTHER" id="PTHR48081">
    <property type="entry name" value="AB HYDROLASE SUPERFAMILY PROTEIN C4A8.06C"/>
    <property type="match status" value="1"/>
</dbReference>
<dbReference type="InterPro" id="IPR050300">
    <property type="entry name" value="GDXG_lipolytic_enzyme"/>
</dbReference>
<dbReference type="Pfam" id="PF07859">
    <property type="entry name" value="Abhydrolase_3"/>
    <property type="match status" value="1"/>
</dbReference>
<feature type="domain" description="Alpha/beta hydrolase fold-3" evidence="3">
    <location>
        <begin position="57"/>
        <end position="173"/>
    </location>
</feature>
<proteinExistence type="predicted"/>
<dbReference type="Pfam" id="PF00326">
    <property type="entry name" value="Peptidase_S9"/>
    <property type="match status" value="1"/>
</dbReference>
<dbReference type="SUPFAM" id="SSF53474">
    <property type="entry name" value="alpha/beta-Hydrolases"/>
    <property type="match status" value="1"/>
</dbReference>
<comment type="caution">
    <text evidence="4">The sequence shown here is derived from an EMBL/GenBank/DDBJ whole genome shotgun (WGS) entry which is preliminary data.</text>
</comment>
<dbReference type="InterPro" id="IPR013094">
    <property type="entry name" value="AB_hydrolase_3"/>
</dbReference>
<evidence type="ECO:0000259" key="2">
    <source>
        <dbReference type="Pfam" id="PF00326"/>
    </source>
</evidence>
<feature type="domain" description="Peptidase S9 prolyl oligopeptidase catalytic" evidence="2">
    <location>
        <begin position="199"/>
        <end position="283"/>
    </location>
</feature>